<dbReference type="PANTHER" id="PTHR30002:SF4">
    <property type="entry name" value="EPOXYQUEUOSINE REDUCTASE"/>
    <property type="match status" value="1"/>
</dbReference>
<dbReference type="InterPro" id="IPR017896">
    <property type="entry name" value="4Fe4S_Fe-S-bd"/>
</dbReference>
<dbReference type="PROSITE" id="PS51379">
    <property type="entry name" value="4FE4S_FER_2"/>
    <property type="match status" value="2"/>
</dbReference>
<dbReference type="GO" id="GO:0051539">
    <property type="term" value="F:4 iron, 4 sulfur cluster binding"/>
    <property type="evidence" value="ECO:0007669"/>
    <property type="project" value="UniProtKB-KW"/>
</dbReference>
<comment type="caution">
    <text evidence="3">The sequence shown here is derived from an EMBL/GenBank/DDBJ whole genome shotgun (WGS) entry which is preliminary data.</text>
</comment>
<keyword evidence="1" id="KW-0004">4Fe-4S</keyword>
<sequence>EFRPEAEFGEIKSLIIITVPQPQYKVIFHWNNKEVPLIVPPTYLHGMAIIKEIKAFLTEILKPSGYNVEFARVPQKTLAVRVGLAEYGRNNITYVPGMGSFHRLSTFYSNFPYDQDEWQELQMMDLCKECSACVQKCPTGAIPTDRFLLRVERCLTFHNEHPGDIPFPDWIDPSWHNCLVGCMHCQKVCPANKKVINWVEPGPTFNEEETKLLLSRKSVEQLPEETRKKVEKYDLANYLNVYPRNLGAILNRE</sequence>
<evidence type="ECO:0000256" key="1">
    <source>
        <dbReference type="ARBA" id="ARBA00022485"/>
    </source>
</evidence>
<reference evidence="3" key="1">
    <citation type="journal article" date="2014" name="Front. Microbiol.">
        <title>High frequency of phylogenetically diverse reductive dehalogenase-homologous genes in deep subseafloor sedimentary metagenomes.</title>
        <authorList>
            <person name="Kawai M."/>
            <person name="Futagami T."/>
            <person name="Toyoda A."/>
            <person name="Takaki Y."/>
            <person name="Nishi S."/>
            <person name="Hori S."/>
            <person name="Arai W."/>
            <person name="Tsubouchi T."/>
            <person name="Morono Y."/>
            <person name="Uchiyama I."/>
            <person name="Ito T."/>
            <person name="Fujiyama A."/>
            <person name="Inagaki F."/>
            <person name="Takami H."/>
        </authorList>
    </citation>
    <scope>NUCLEOTIDE SEQUENCE</scope>
    <source>
        <strain evidence="3">Expedition CK06-06</strain>
    </source>
</reference>
<accession>X1BBK3</accession>
<dbReference type="Pfam" id="PF13484">
    <property type="entry name" value="Fer4_16"/>
    <property type="match status" value="1"/>
</dbReference>
<organism evidence="3">
    <name type="scientific">marine sediment metagenome</name>
    <dbReference type="NCBI Taxonomy" id="412755"/>
    <lineage>
        <taxon>unclassified sequences</taxon>
        <taxon>metagenomes</taxon>
        <taxon>ecological metagenomes</taxon>
    </lineage>
</organism>
<feature type="domain" description="4Fe-4S ferredoxin-type" evidence="2">
    <location>
        <begin position="118"/>
        <end position="147"/>
    </location>
</feature>
<feature type="non-terminal residue" evidence="3">
    <location>
        <position position="1"/>
    </location>
</feature>
<gene>
    <name evidence="3" type="ORF">S01H4_33678</name>
</gene>
<keyword evidence="1" id="KW-0479">Metal-binding</keyword>
<proteinExistence type="predicted"/>
<keyword evidence="1" id="KW-0411">Iron-sulfur</keyword>
<keyword evidence="1" id="KW-0408">Iron</keyword>
<dbReference type="InterPro" id="IPR017900">
    <property type="entry name" value="4Fe4S_Fe_S_CS"/>
</dbReference>
<protein>
    <recommendedName>
        <fullName evidence="2">4Fe-4S ferredoxin-type domain-containing protein</fullName>
    </recommendedName>
</protein>
<dbReference type="PANTHER" id="PTHR30002">
    <property type="entry name" value="EPOXYQUEUOSINE REDUCTASE"/>
    <property type="match status" value="1"/>
</dbReference>
<evidence type="ECO:0000259" key="2">
    <source>
        <dbReference type="PROSITE" id="PS51379"/>
    </source>
</evidence>
<name>X1BBK3_9ZZZZ</name>
<dbReference type="InterPro" id="IPR004453">
    <property type="entry name" value="QueG"/>
</dbReference>
<dbReference type="AlphaFoldDB" id="X1BBK3"/>
<dbReference type="GO" id="GO:0052693">
    <property type="term" value="F:epoxyqueuosine reductase activity"/>
    <property type="evidence" value="ECO:0007669"/>
    <property type="project" value="TreeGrafter"/>
</dbReference>
<dbReference type="EMBL" id="BART01017747">
    <property type="protein sequence ID" value="GAG81483.1"/>
    <property type="molecule type" value="Genomic_DNA"/>
</dbReference>
<dbReference type="GO" id="GO:0008616">
    <property type="term" value="P:tRNA queuosine(34) biosynthetic process"/>
    <property type="evidence" value="ECO:0007669"/>
    <property type="project" value="InterPro"/>
</dbReference>
<dbReference type="Gene3D" id="3.30.70.20">
    <property type="match status" value="1"/>
</dbReference>
<evidence type="ECO:0000313" key="3">
    <source>
        <dbReference type="EMBL" id="GAG81483.1"/>
    </source>
</evidence>
<dbReference type="PROSITE" id="PS00198">
    <property type="entry name" value="4FE4S_FER_1"/>
    <property type="match status" value="1"/>
</dbReference>
<feature type="domain" description="4Fe-4S ferredoxin-type" evidence="2">
    <location>
        <begin position="167"/>
        <end position="201"/>
    </location>
</feature>
<dbReference type="SUPFAM" id="SSF54862">
    <property type="entry name" value="4Fe-4S ferredoxins"/>
    <property type="match status" value="1"/>
</dbReference>